<comment type="similarity">
    <text evidence="1">Belongs to the leucine-binding protein family.</text>
</comment>
<organism evidence="4 5">
    <name type="scientific">Pseudoalteromonas byunsanensis</name>
    <dbReference type="NCBI Taxonomy" id="327939"/>
    <lineage>
        <taxon>Bacteria</taxon>
        <taxon>Pseudomonadati</taxon>
        <taxon>Pseudomonadota</taxon>
        <taxon>Gammaproteobacteria</taxon>
        <taxon>Alteromonadales</taxon>
        <taxon>Pseudoalteromonadaceae</taxon>
        <taxon>Pseudoalteromonas</taxon>
    </lineage>
</organism>
<reference evidence="4 5" key="1">
    <citation type="submission" date="2016-10" db="EMBL/GenBank/DDBJ databases">
        <title>Pseudoalteromonas amylolytica sp. nov., isolated from the surface seawater.</title>
        <authorList>
            <person name="Wu Y.-H."/>
            <person name="Cheng H."/>
            <person name="Jin X.-B."/>
            <person name="Wang C.-S."/>
            <person name="Xu X.-W."/>
        </authorList>
    </citation>
    <scope>NUCLEOTIDE SEQUENCE [LARGE SCALE GENOMIC DNA]</scope>
    <source>
        <strain evidence="4 5">JCM 12483</strain>
    </source>
</reference>
<evidence type="ECO:0000313" key="4">
    <source>
        <dbReference type="EMBL" id="OHU96336.1"/>
    </source>
</evidence>
<gene>
    <name evidence="4" type="ORF">BIW53_07275</name>
</gene>
<dbReference type="Proteomes" id="UP000180253">
    <property type="component" value="Unassembled WGS sequence"/>
</dbReference>
<dbReference type="PANTHER" id="PTHR47235:SF1">
    <property type="entry name" value="BLR6548 PROTEIN"/>
    <property type="match status" value="1"/>
</dbReference>
<keyword evidence="2" id="KW-0732">Signal</keyword>
<name>A0A1S1NAE7_9GAMM</name>
<evidence type="ECO:0000313" key="5">
    <source>
        <dbReference type="Proteomes" id="UP000180253"/>
    </source>
</evidence>
<dbReference type="Pfam" id="PF13458">
    <property type="entry name" value="Peripla_BP_6"/>
    <property type="match status" value="1"/>
</dbReference>
<dbReference type="Gene3D" id="3.40.50.2300">
    <property type="match status" value="2"/>
</dbReference>
<proteinExistence type="inferred from homology"/>
<evidence type="ECO:0000259" key="3">
    <source>
        <dbReference type="Pfam" id="PF13458"/>
    </source>
</evidence>
<dbReference type="AlphaFoldDB" id="A0A1S1NAE7"/>
<sequence>MDSSKRYIKIIFALLLLSVSAVSMSEQSSIKLGMSIALTGPAQGIGKQLHDGALLHFDAINSEGGIAGKEIELIVMDDGYEPNRTVHNTRQFIYTHNVDALFGFMGTPTTAAIRPLLTHSKTPLLMPFTGADFLHQVANYHVFNLRASYRDEANEHIKFLTFEKNHQNIALLIQADEFGITVEKSLTQALARQGLKPSIISRFKRNTTDVERAHEQIKETNATAVIMIGTYEPLATFIKLANDAKLNLEFTSVSFVSSKELFARVEPGQAIMVTEVVPNPITCQAKLCKQFRQRVKKHPELKVDHILFEGYLNAVVFSRAAKQCQTDYSQQCLLNSLPSVLEHDSDLKALFGLTPQQKKLPVYRSYSP</sequence>
<dbReference type="PANTHER" id="PTHR47235">
    <property type="entry name" value="BLR6548 PROTEIN"/>
    <property type="match status" value="1"/>
</dbReference>
<accession>A0A1S1NAE7</accession>
<protein>
    <submittedName>
        <fullName evidence="4">ABC transporter substrate-binding protein</fullName>
    </submittedName>
</protein>
<evidence type="ECO:0000256" key="1">
    <source>
        <dbReference type="ARBA" id="ARBA00010062"/>
    </source>
</evidence>
<keyword evidence="5" id="KW-1185">Reference proteome</keyword>
<comment type="caution">
    <text evidence="4">The sequence shown here is derived from an EMBL/GenBank/DDBJ whole genome shotgun (WGS) entry which is preliminary data.</text>
</comment>
<dbReference type="InterPro" id="IPR028081">
    <property type="entry name" value="Leu-bd"/>
</dbReference>
<dbReference type="EMBL" id="MNAN01000027">
    <property type="protein sequence ID" value="OHU96336.1"/>
    <property type="molecule type" value="Genomic_DNA"/>
</dbReference>
<dbReference type="InterPro" id="IPR028082">
    <property type="entry name" value="Peripla_BP_I"/>
</dbReference>
<dbReference type="SUPFAM" id="SSF53822">
    <property type="entry name" value="Periplasmic binding protein-like I"/>
    <property type="match status" value="1"/>
</dbReference>
<dbReference type="STRING" id="327939.BIW53_07275"/>
<feature type="domain" description="Leucine-binding protein" evidence="3">
    <location>
        <begin position="29"/>
        <end position="335"/>
    </location>
</feature>
<dbReference type="OrthoDB" id="9147078at2"/>
<evidence type="ECO:0000256" key="2">
    <source>
        <dbReference type="ARBA" id="ARBA00022729"/>
    </source>
</evidence>
<dbReference type="CDD" id="cd19978">
    <property type="entry name" value="PBP1_ABC_ligand_binding-like"/>
    <property type="match status" value="1"/>
</dbReference>